<evidence type="ECO:0000256" key="1">
    <source>
        <dbReference type="SAM" id="Phobius"/>
    </source>
</evidence>
<feature type="transmembrane region" description="Helical" evidence="1">
    <location>
        <begin position="106"/>
        <end position="132"/>
    </location>
</feature>
<evidence type="ECO:0000313" key="3">
    <source>
        <dbReference type="EMBL" id="RBO85830.1"/>
    </source>
</evidence>
<sequence length="502" mass="53177">MDALNYFAMSWLSPELLALTALGTFLGIYVGAIPGLSVTMAVSILISFTFSWDVNNALCLMVGVYMGGVYGGSRTAILLNIPGAPSAIATALDGYPLAKKGLAGEAIGLSTVMSVVGGFIGILVLALAAPSIADFAITFQPRDYMMLGILGIMLVGSLSGSSLAKGIFAGAFGLLIGTVGLDPMTADERFTFGIIELWDGINPVAVMIGLFGISEALHQLQHMDKAVIKQKISRIIPRLSDVKKYLPLSVRTSFIGVIVGALPGTGGDIAALMAYDHAKRSTKEPDVAFGEGAKEGLIAPESANNAAVGGAYIPMLTLGIPGDAVTAVFIGALFIHGLNPGPLLMVEQPHMFWFTVGNLTLANIFILIFGLTGIKLFSKIVECPKGILIPLIFLLSIVGAYAINNAITDVWWMLAFGVFGYFMRLYGFPVGPVILGVILSALTDENWRRAILTERGSVIDLFAHMFTSPLSVVLLMTIVLILVTKTPLWSKVIKPKCFPNAS</sequence>
<comment type="caution">
    <text evidence="3">The sequence shown here is derived from an EMBL/GenBank/DDBJ whole genome shotgun (WGS) entry which is preliminary data.</text>
</comment>
<feature type="transmembrane region" description="Helical" evidence="1">
    <location>
        <begin position="386"/>
        <end position="404"/>
    </location>
</feature>
<dbReference type="Proteomes" id="UP000252086">
    <property type="component" value="Unassembled WGS sequence"/>
</dbReference>
<feature type="transmembrane region" description="Helical" evidence="1">
    <location>
        <begin position="16"/>
        <end position="42"/>
    </location>
</feature>
<feature type="transmembrane region" description="Helical" evidence="1">
    <location>
        <begin position="54"/>
        <end position="72"/>
    </location>
</feature>
<organism evidence="3 4">
    <name type="scientific">Marinomonas aquiplantarum</name>
    <dbReference type="NCBI Taxonomy" id="491951"/>
    <lineage>
        <taxon>Bacteria</taxon>
        <taxon>Pseudomonadati</taxon>
        <taxon>Pseudomonadota</taxon>
        <taxon>Gammaproteobacteria</taxon>
        <taxon>Oceanospirillales</taxon>
        <taxon>Oceanospirillaceae</taxon>
        <taxon>Marinomonas</taxon>
    </lineage>
</organism>
<feature type="transmembrane region" description="Helical" evidence="1">
    <location>
        <begin position="461"/>
        <end position="483"/>
    </location>
</feature>
<feature type="transmembrane region" description="Helical" evidence="1">
    <location>
        <begin position="197"/>
        <end position="214"/>
    </location>
</feature>
<keyword evidence="1" id="KW-0472">Membrane</keyword>
<dbReference type="OrthoDB" id="9781349at2"/>
<dbReference type="AlphaFoldDB" id="A0A366D714"/>
<protein>
    <submittedName>
        <fullName evidence="3">Putative tricarboxylic transport membrane protein</fullName>
    </submittedName>
</protein>
<keyword evidence="4" id="KW-1185">Reference proteome</keyword>
<evidence type="ECO:0000313" key="4">
    <source>
        <dbReference type="Proteomes" id="UP000252086"/>
    </source>
</evidence>
<feature type="transmembrane region" description="Helical" evidence="1">
    <location>
        <begin position="410"/>
        <end position="440"/>
    </location>
</feature>
<feature type="transmembrane region" description="Helical" evidence="1">
    <location>
        <begin position="144"/>
        <end position="161"/>
    </location>
</feature>
<evidence type="ECO:0000259" key="2">
    <source>
        <dbReference type="Pfam" id="PF01970"/>
    </source>
</evidence>
<reference evidence="3 4" key="1">
    <citation type="submission" date="2018-06" db="EMBL/GenBank/DDBJ databases">
        <title>Genomic Encyclopedia of Type Strains, Phase III (KMG-III): the genomes of soil and plant-associated and newly described type strains.</title>
        <authorList>
            <person name="Whitman W."/>
        </authorList>
    </citation>
    <scope>NUCLEOTIDE SEQUENCE [LARGE SCALE GENOMIC DNA]</scope>
    <source>
        <strain evidence="3 4">CECT 7732</strain>
    </source>
</reference>
<feature type="domain" description="DUF112" evidence="2">
    <location>
        <begin position="17"/>
        <end position="435"/>
    </location>
</feature>
<dbReference type="PANTHER" id="PTHR35342:SF5">
    <property type="entry name" value="TRICARBOXYLIC TRANSPORT PROTEIN"/>
    <property type="match status" value="1"/>
</dbReference>
<feature type="transmembrane region" description="Helical" evidence="1">
    <location>
        <begin position="254"/>
        <end position="275"/>
    </location>
</feature>
<proteinExistence type="predicted"/>
<dbReference type="PANTHER" id="PTHR35342">
    <property type="entry name" value="TRICARBOXYLIC TRANSPORT PROTEIN"/>
    <property type="match status" value="1"/>
</dbReference>
<keyword evidence="1" id="KW-1133">Transmembrane helix</keyword>
<accession>A0A366D714</accession>
<dbReference type="Pfam" id="PF01970">
    <property type="entry name" value="TctA"/>
    <property type="match status" value="1"/>
</dbReference>
<dbReference type="InterPro" id="IPR002823">
    <property type="entry name" value="DUF112_TM"/>
</dbReference>
<keyword evidence="1" id="KW-0812">Transmembrane</keyword>
<dbReference type="EMBL" id="QNRF01000001">
    <property type="protein sequence ID" value="RBO85830.1"/>
    <property type="molecule type" value="Genomic_DNA"/>
</dbReference>
<dbReference type="RefSeq" id="WP_113872738.1">
    <property type="nucleotide sequence ID" value="NZ_QNRF01000001.1"/>
</dbReference>
<gene>
    <name evidence="3" type="ORF">DFP76_101104</name>
</gene>
<feature type="transmembrane region" description="Helical" evidence="1">
    <location>
        <begin position="351"/>
        <end position="374"/>
    </location>
</feature>
<feature type="transmembrane region" description="Helical" evidence="1">
    <location>
        <begin position="320"/>
        <end position="339"/>
    </location>
</feature>
<name>A0A366D714_9GAMM</name>